<proteinExistence type="predicted"/>
<accession>A0A7X4Y7I1</accession>
<dbReference type="AlphaFoldDB" id="A0A7X4Y7I1"/>
<sequence length="60" mass="7218">MHWVLLRQDENGVRYEIARSPWRSQLEWLAEQYNKEPRHKQLWFVESLPPVTPAATSADR</sequence>
<organism evidence="1 2">
    <name type="scientific">Corallococcus exiguus</name>
    <dbReference type="NCBI Taxonomy" id="83462"/>
    <lineage>
        <taxon>Bacteria</taxon>
        <taxon>Pseudomonadati</taxon>
        <taxon>Myxococcota</taxon>
        <taxon>Myxococcia</taxon>
        <taxon>Myxococcales</taxon>
        <taxon>Cystobacterineae</taxon>
        <taxon>Myxococcaceae</taxon>
        <taxon>Corallococcus</taxon>
    </lineage>
</organism>
<dbReference type="Proteomes" id="UP000537825">
    <property type="component" value="Unassembled WGS sequence"/>
</dbReference>
<reference evidence="1 2" key="1">
    <citation type="submission" date="2020-01" db="EMBL/GenBank/DDBJ databases">
        <title>The draft genome sequence of Corallococcus exiguus DSM 14696.</title>
        <authorList>
            <person name="Zhang X."/>
            <person name="Zhu H."/>
        </authorList>
    </citation>
    <scope>NUCLEOTIDE SEQUENCE [LARGE SCALE GENOMIC DNA]</scope>
    <source>
        <strain evidence="1 2">DSM 14696</strain>
    </source>
</reference>
<evidence type="ECO:0000313" key="1">
    <source>
        <dbReference type="EMBL" id="NBC40325.1"/>
    </source>
</evidence>
<gene>
    <name evidence="1" type="ORF">GTZ93_10860</name>
</gene>
<protein>
    <submittedName>
        <fullName evidence="1">Uncharacterized protein</fullName>
    </submittedName>
</protein>
<keyword evidence="2" id="KW-1185">Reference proteome</keyword>
<dbReference type="EMBL" id="JAAAPK010000002">
    <property type="protein sequence ID" value="NBC40325.1"/>
    <property type="molecule type" value="Genomic_DNA"/>
</dbReference>
<name>A0A7X4Y7I1_9BACT</name>
<comment type="caution">
    <text evidence="1">The sequence shown here is derived from an EMBL/GenBank/DDBJ whole genome shotgun (WGS) entry which is preliminary data.</text>
</comment>
<evidence type="ECO:0000313" key="2">
    <source>
        <dbReference type="Proteomes" id="UP000537825"/>
    </source>
</evidence>